<keyword evidence="2" id="KW-0503">Monooxygenase</keyword>
<evidence type="ECO:0000259" key="1">
    <source>
        <dbReference type="PROSITE" id="PS51725"/>
    </source>
</evidence>
<evidence type="ECO:0000313" key="3">
    <source>
        <dbReference type="Proteomes" id="UP001597182"/>
    </source>
</evidence>
<dbReference type="PROSITE" id="PS51725">
    <property type="entry name" value="ABM"/>
    <property type="match status" value="1"/>
</dbReference>
<dbReference type="SUPFAM" id="SSF54909">
    <property type="entry name" value="Dimeric alpha+beta barrel"/>
    <property type="match status" value="1"/>
</dbReference>
<keyword evidence="2" id="KW-0560">Oxidoreductase</keyword>
<feature type="domain" description="ABM" evidence="1">
    <location>
        <begin position="2"/>
        <end position="90"/>
    </location>
</feature>
<dbReference type="PANTHER" id="PTHR33336">
    <property type="entry name" value="QUINOL MONOOXYGENASE YGIN-RELATED"/>
    <property type="match status" value="1"/>
</dbReference>
<accession>A0ABW3VR32</accession>
<dbReference type="Pfam" id="PF03992">
    <property type="entry name" value="ABM"/>
    <property type="match status" value="1"/>
</dbReference>
<gene>
    <name evidence="2" type="ORF">ACFQ34_27890</name>
</gene>
<comment type="caution">
    <text evidence="2">The sequence shown here is derived from an EMBL/GenBank/DDBJ whole genome shotgun (WGS) entry which is preliminary data.</text>
</comment>
<sequence length="114" mass="12915">MIFIVIRIDVRPEKREDFLEGIVRYSGQVREEPGNLVFSCYESVERANEFTVLANYVDQAAGEAHVTSGHAKWFFGWLPSVVTEQPKIVFQELPGEGWGPMGEVVMEPRESEPA</sequence>
<proteinExistence type="predicted"/>
<reference evidence="3" key="1">
    <citation type="journal article" date="2019" name="Int. J. Syst. Evol. Microbiol.">
        <title>The Global Catalogue of Microorganisms (GCM) 10K type strain sequencing project: providing services to taxonomists for standard genome sequencing and annotation.</title>
        <authorList>
            <consortium name="The Broad Institute Genomics Platform"/>
            <consortium name="The Broad Institute Genome Sequencing Center for Infectious Disease"/>
            <person name="Wu L."/>
            <person name="Ma J."/>
        </authorList>
    </citation>
    <scope>NUCLEOTIDE SEQUENCE [LARGE SCALE GENOMIC DNA]</scope>
    <source>
        <strain evidence="3">CCUG 49018</strain>
    </source>
</reference>
<dbReference type="RefSeq" id="WP_013677181.1">
    <property type="nucleotide sequence ID" value="NZ_BAABKS010000053.1"/>
</dbReference>
<evidence type="ECO:0000313" key="2">
    <source>
        <dbReference type="EMBL" id="MFD1237126.1"/>
    </source>
</evidence>
<dbReference type="InterPro" id="IPR007138">
    <property type="entry name" value="ABM_dom"/>
</dbReference>
<organism evidence="2 3">
    <name type="scientific">Pseudonocardia benzenivorans</name>
    <dbReference type="NCBI Taxonomy" id="228005"/>
    <lineage>
        <taxon>Bacteria</taxon>
        <taxon>Bacillati</taxon>
        <taxon>Actinomycetota</taxon>
        <taxon>Actinomycetes</taxon>
        <taxon>Pseudonocardiales</taxon>
        <taxon>Pseudonocardiaceae</taxon>
        <taxon>Pseudonocardia</taxon>
    </lineage>
</organism>
<dbReference type="InterPro" id="IPR050744">
    <property type="entry name" value="AI-2_Isomerase_LsrG"/>
</dbReference>
<protein>
    <submittedName>
        <fullName evidence="2">Quinol monooxygenase</fullName>
        <ecNumber evidence="2">1.-.-.-</ecNumber>
    </submittedName>
</protein>
<dbReference type="PANTHER" id="PTHR33336:SF3">
    <property type="entry name" value="ABM DOMAIN-CONTAINING PROTEIN"/>
    <property type="match status" value="1"/>
</dbReference>
<keyword evidence="3" id="KW-1185">Reference proteome</keyword>
<dbReference type="Proteomes" id="UP001597182">
    <property type="component" value="Unassembled WGS sequence"/>
</dbReference>
<dbReference type="InterPro" id="IPR011008">
    <property type="entry name" value="Dimeric_a/b-barrel"/>
</dbReference>
<dbReference type="GO" id="GO:0004497">
    <property type="term" value="F:monooxygenase activity"/>
    <property type="evidence" value="ECO:0007669"/>
    <property type="project" value="UniProtKB-KW"/>
</dbReference>
<dbReference type="EMBL" id="JBHTMB010000269">
    <property type="protein sequence ID" value="MFD1237126.1"/>
    <property type="molecule type" value="Genomic_DNA"/>
</dbReference>
<name>A0ABW3VR32_9PSEU</name>
<dbReference type="Gene3D" id="3.30.70.100">
    <property type="match status" value="1"/>
</dbReference>
<dbReference type="EC" id="1.-.-.-" evidence="2"/>